<evidence type="ECO:0000256" key="1">
    <source>
        <dbReference type="ARBA" id="ARBA00004308"/>
    </source>
</evidence>
<dbReference type="OrthoDB" id="9787430at2"/>
<evidence type="ECO:0000256" key="5">
    <source>
        <dbReference type="ARBA" id="ARBA00023136"/>
    </source>
</evidence>
<dbReference type="HOGENOM" id="CLU_042384_0_0_9"/>
<protein>
    <submittedName>
        <fullName evidence="8">DUF445 family protein</fullName>
    </submittedName>
</protein>
<dbReference type="Pfam" id="PF04286">
    <property type="entry name" value="DUF445"/>
    <property type="match status" value="1"/>
</dbReference>
<dbReference type="PANTHER" id="PTHR35791">
    <property type="entry name" value="UPF0754 MEMBRANE PROTEIN YHEB"/>
    <property type="match status" value="1"/>
</dbReference>
<keyword evidence="4 6" id="KW-1133">Transmembrane helix</keyword>
<keyword evidence="5 6" id="KW-0472">Membrane</keyword>
<dbReference type="InterPro" id="IPR007383">
    <property type="entry name" value="DUF445"/>
</dbReference>
<dbReference type="PANTHER" id="PTHR35791:SF1">
    <property type="entry name" value="UPF0754 MEMBRANE PROTEIN YHEB"/>
    <property type="match status" value="1"/>
</dbReference>
<dbReference type="GeneID" id="77008499"/>
<dbReference type="GO" id="GO:0012505">
    <property type="term" value="C:endomembrane system"/>
    <property type="evidence" value="ECO:0007669"/>
    <property type="project" value="UniProtKB-SubCell"/>
</dbReference>
<keyword evidence="9" id="KW-1185">Reference proteome</keyword>
<reference evidence="8 10" key="2">
    <citation type="submission" date="2019-11" db="EMBL/GenBank/DDBJ databases">
        <title>Draft genome sequences of five Paenibacillus species of dairy origin.</title>
        <authorList>
            <person name="Olajide A.M."/>
            <person name="Chen S."/>
            <person name="Lapointe G."/>
        </authorList>
    </citation>
    <scope>NUCLEOTIDE SEQUENCE [LARGE SCALE GENOMIC DNA]</scope>
    <source>
        <strain evidence="8 10">3CT49</strain>
    </source>
</reference>
<evidence type="ECO:0000313" key="7">
    <source>
        <dbReference type="EMBL" id="KFM92983.1"/>
    </source>
</evidence>
<sequence length="387" mass="42492">MADWLYVVINVVVAAFVGGITNHFAIKMLFHPRNPVHIGKFKVPFTPGLIPKRRDDIAESLGRVVAEYLVTAEGLQETVQRPAFRQKAEGYLQGLIERWEASTLTLGDAAVRIWGEAGWEALKPRLAAEARRASAAGFESLWRRYEWDSIPLKKLIPGWSEASRKKWSTAAAEAILQAVEEELLSAAGQRMLSKMASGLMDKAGGFLGTMAAIFVDEDKLVQKLTPALVRALRGEEAVSKTAKAIETRLEQYGDKPAAELLAALTGEEALDWLMGKLELLPVEAWIEQAEGMPLRSLLAPWKERAAAAIPAVAERALRLTAQGIPAAMQAVQLPQLVEEQVRKFPVERLEEIILSVSGKEFRAITWLGVLLGGGIGLFQSLLMLVAR</sequence>
<dbReference type="STRING" id="44252.DJ90_2799"/>
<feature type="transmembrane region" description="Helical" evidence="6">
    <location>
        <begin position="6"/>
        <end position="25"/>
    </location>
</feature>
<dbReference type="Proteomes" id="UP000442469">
    <property type="component" value="Unassembled WGS sequence"/>
</dbReference>
<evidence type="ECO:0000313" key="8">
    <source>
        <dbReference type="EMBL" id="MUG24127.1"/>
    </source>
</evidence>
<feature type="transmembrane region" description="Helical" evidence="6">
    <location>
        <begin position="363"/>
        <end position="386"/>
    </location>
</feature>
<evidence type="ECO:0000256" key="2">
    <source>
        <dbReference type="ARBA" id="ARBA00008053"/>
    </source>
</evidence>
<dbReference type="RefSeq" id="WP_036624425.1">
    <property type="nucleotide sequence ID" value="NZ_BGML01000001.1"/>
</dbReference>
<comment type="similarity">
    <text evidence="2">Belongs to the UPF0754 family.</text>
</comment>
<accession>A0A090Y2K8</accession>
<evidence type="ECO:0000256" key="4">
    <source>
        <dbReference type="ARBA" id="ARBA00022989"/>
    </source>
</evidence>
<dbReference type="PATRIC" id="fig|44252.3.peg.6100"/>
<comment type="subcellular location">
    <subcellularLocation>
        <location evidence="1">Endomembrane system</location>
    </subcellularLocation>
</comment>
<proteinExistence type="inferred from homology"/>
<dbReference type="Proteomes" id="UP000029278">
    <property type="component" value="Unassembled WGS sequence"/>
</dbReference>
<evidence type="ECO:0000256" key="6">
    <source>
        <dbReference type="SAM" id="Phobius"/>
    </source>
</evidence>
<comment type="caution">
    <text evidence="7">The sequence shown here is derived from an EMBL/GenBank/DDBJ whole genome shotgun (WGS) entry which is preliminary data.</text>
</comment>
<evidence type="ECO:0000256" key="3">
    <source>
        <dbReference type="ARBA" id="ARBA00022692"/>
    </source>
</evidence>
<dbReference type="EMBL" id="JMQA01000053">
    <property type="protein sequence ID" value="KFM92983.1"/>
    <property type="molecule type" value="Genomic_DNA"/>
</dbReference>
<organism evidence="7 9">
    <name type="scientific">Paenibacillus macerans</name>
    <name type="common">Bacillus macerans</name>
    <dbReference type="NCBI Taxonomy" id="44252"/>
    <lineage>
        <taxon>Bacteria</taxon>
        <taxon>Bacillati</taxon>
        <taxon>Bacillota</taxon>
        <taxon>Bacilli</taxon>
        <taxon>Bacillales</taxon>
        <taxon>Paenibacillaceae</taxon>
        <taxon>Paenibacillus</taxon>
    </lineage>
</organism>
<gene>
    <name evidence="7" type="ORF">DJ90_2799</name>
    <name evidence="8" type="ORF">GNQ08_17205</name>
</gene>
<dbReference type="AlphaFoldDB" id="A0A090Y2K8"/>
<reference evidence="7 9" key="1">
    <citation type="submission" date="2014-04" db="EMBL/GenBank/DDBJ databases">
        <authorList>
            <person name="Bishop-Lilly K.A."/>
            <person name="Broomall S.M."/>
            <person name="Chain P.S."/>
            <person name="Chertkov O."/>
            <person name="Coyne S.R."/>
            <person name="Daligault H.E."/>
            <person name="Davenport K.W."/>
            <person name="Erkkila T."/>
            <person name="Frey K.G."/>
            <person name="Gibbons H.S."/>
            <person name="Gu W."/>
            <person name="Jaissle J."/>
            <person name="Johnson S.L."/>
            <person name="Koroleva G.I."/>
            <person name="Ladner J.T."/>
            <person name="Lo C.-C."/>
            <person name="Minogue T.D."/>
            <person name="Munk C."/>
            <person name="Palacios G.F."/>
            <person name="Redden C.L."/>
            <person name="Rosenzweig C.N."/>
            <person name="Scholz M.B."/>
            <person name="Teshima H."/>
            <person name="Xu Y."/>
        </authorList>
    </citation>
    <scope>NUCLEOTIDE SEQUENCE [LARGE SCALE GENOMIC DNA]</scope>
    <source>
        <strain evidence="7 9">8244</strain>
    </source>
</reference>
<dbReference type="EMBL" id="WNZZ01000013">
    <property type="protein sequence ID" value="MUG24127.1"/>
    <property type="molecule type" value="Genomic_DNA"/>
</dbReference>
<name>A0A090Y2K8_PAEMA</name>
<evidence type="ECO:0000313" key="9">
    <source>
        <dbReference type="Proteomes" id="UP000029278"/>
    </source>
</evidence>
<keyword evidence="3 6" id="KW-0812">Transmembrane</keyword>
<evidence type="ECO:0000313" key="10">
    <source>
        <dbReference type="Proteomes" id="UP000442469"/>
    </source>
</evidence>